<dbReference type="NCBIfam" id="TIGR00575">
    <property type="entry name" value="dnlj"/>
    <property type="match status" value="1"/>
</dbReference>
<dbReference type="KEGG" id="ifn:GM661_05505"/>
<dbReference type="NCBIfam" id="NF005932">
    <property type="entry name" value="PRK07956.1"/>
    <property type="match status" value="1"/>
</dbReference>
<feature type="binding site" evidence="13">
    <location>
        <position position="309"/>
    </location>
    <ligand>
        <name>NAD(+)</name>
        <dbReference type="ChEBI" id="CHEBI:57540"/>
    </ligand>
</feature>
<dbReference type="HAMAP" id="MF_01588">
    <property type="entry name" value="DNA_ligase_A"/>
    <property type="match status" value="1"/>
</dbReference>
<dbReference type="Pfam" id="PF12826">
    <property type="entry name" value="HHH_2"/>
    <property type="match status" value="1"/>
</dbReference>
<dbReference type="EC" id="6.5.1.2" evidence="1 13"/>
<reference evidence="15" key="1">
    <citation type="submission" date="2019-12" db="EMBL/GenBank/DDBJ databases">
        <authorList>
            <person name="zhang j."/>
            <person name="sun C.M."/>
        </authorList>
    </citation>
    <scope>NUCLEOTIDE SEQUENCE</scope>
    <source>
        <strain evidence="15">NS-1</strain>
    </source>
</reference>
<dbReference type="GO" id="GO:0006260">
    <property type="term" value="P:DNA replication"/>
    <property type="evidence" value="ECO:0007669"/>
    <property type="project" value="UniProtKB-KW"/>
</dbReference>
<keyword evidence="16" id="KW-1185">Reference proteome</keyword>
<dbReference type="Gene3D" id="1.10.150.20">
    <property type="entry name" value="5' to 3' exonuclease, C-terminal subdomain"/>
    <property type="match status" value="2"/>
</dbReference>
<evidence type="ECO:0000256" key="9">
    <source>
        <dbReference type="ARBA" id="ARBA00023027"/>
    </source>
</evidence>
<gene>
    <name evidence="13 15" type="primary">ligA</name>
    <name evidence="15" type="ORF">GM661_05505</name>
</gene>
<evidence type="ECO:0000256" key="12">
    <source>
        <dbReference type="ARBA" id="ARBA00060881"/>
    </source>
</evidence>
<dbReference type="GO" id="GO:0003911">
    <property type="term" value="F:DNA ligase (NAD+) activity"/>
    <property type="evidence" value="ECO:0007669"/>
    <property type="project" value="UniProtKB-UniRule"/>
</dbReference>
<dbReference type="FunFam" id="3.30.470.30:FF:000001">
    <property type="entry name" value="DNA ligase"/>
    <property type="match status" value="1"/>
</dbReference>
<proteinExistence type="inferred from homology"/>
<dbReference type="InterPro" id="IPR041663">
    <property type="entry name" value="DisA/LigA_HHH"/>
</dbReference>
<dbReference type="Proteomes" id="UP000665020">
    <property type="component" value="Chromosome"/>
</dbReference>
<dbReference type="GO" id="GO:0006281">
    <property type="term" value="P:DNA repair"/>
    <property type="evidence" value="ECO:0007669"/>
    <property type="project" value="UniProtKB-KW"/>
</dbReference>
<feature type="binding site" evidence="13">
    <location>
        <position position="403"/>
    </location>
    <ligand>
        <name>Zn(2+)</name>
        <dbReference type="ChEBI" id="CHEBI:29105"/>
    </ligand>
</feature>
<dbReference type="CDD" id="cd00114">
    <property type="entry name" value="LIGANc"/>
    <property type="match status" value="1"/>
</dbReference>
<feature type="binding site" evidence="13">
    <location>
        <position position="285"/>
    </location>
    <ligand>
        <name>NAD(+)</name>
        <dbReference type="ChEBI" id="CHEBI:57540"/>
    </ligand>
</feature>
<dbReference type="FunFam" id="2.40.50.140:FF:000012">
    <property type="entry name" value="DNA ligase"/>
    <property type="match status" value="1"/>
</dbReference>
<evidence type="ECO:0000259" key="14">
    <source>
        <dbReference type="SMART" id="SM00532"/>
    </source>
</evidence>
<dbReference type="SUPFAM" id="SSF56091">
    <property type="entry name" value="DNA ligase/mRNA capping enzyme, catalytic domain"/>
    <property type="match status" value="1"/>
</dbReference>
<feature type="binding site" evidence="13">
    <location>
        <begin position="33"/>
        <end position="37"/>
    </location>
    <ligand>
        <name>NAD(+)</name>
        <dbReference type="ChEBI" id="CHEBI:57540"/>
    </ligand>
</feature>
<keyword evidence="4 13" id="KW-0235">DNA replication</keyword>
<dbReference type="RefSeq" id="WP_230869104.1">
    <property type="nucleotide sequence ID" value="NZ_CP046640.1"/>
</dbReference>
<evidence type="ECO:0000313" key="16">
    <source>
        <dbReference type="Proteomes" id="UP000665020"/>
    </source>
</evidence>
<evidence type="ECO:0000256" key="4">
    <source>
        <dbReference type="ARBA" id="ARBA00022705"/>
    </source>
</evidence>
<feature type="active site" description="N6-AMP-lysine intermediate" evidence="13">
    <location>
        <position position="115"/>
    </location>
</feature>
<keyword evidence="7 13" id="KW-0862">Zinc</keyword>
<feature type="binding site" evidence="13">
    <location>
        <position position="170"/>
    </location>
    <ligand>
        <name>NAD(+)</name>
        <dbReference type="ChEBI" id="CHEBI:57540"/>
    </ligand>
</feature>
<keyword evidence="13" id="KW-0464">Manganese</keyword>
<protein>
    <recommendedName>
        <fullName evidence="2 13">DNA ligase</fullName>
        <ecNumber evidence="1 13">6.5.1.2</ecNumber>
    </recommendedName>
    <alternativeName>
        <fullName evidence="13">Polydeoxyribonucleotide synthase [NAD(+)]</fullName>
    </alternativeName>
</protein>
<evidence type="ECO:0000256" key="6">
    <source>
        <dbReference type="ARBA" id="ARBA00022763"/>
    </source>
</evidence>
<evidence type="ECO:0000256" key="5">
    <source>
        <dbReference type="ARBA" id="ARBA00022723"/>
    </source>
</evidence>
<keyword evidence="9 13" id="KW-0520">NAD</keyword>
<keyword evidence="10 13" id="KW-0234">DNA repair</keyword>
<feature type="binding site" evidence="13">
    <location>
        <position position="421"/>
    </location>
    <ligand>
        <name>Zn(2+)</name>
        <dbReference type="ChEBI" id="CHEBI:29105"/>
    </ligand>
</feature>
<dbReference type="Pfam" id="PF03120">
    <property type="entry name" value="OB_DNA_ligase"/>
    <property type="match status" value="1"/>
</dbReference>
<feature type="domain" description="NAD-dependent DNA ligase N-terminal" evidence="14">
    <location>
        <begin position="4"/>
        <end position="442"/>
    </location>
</feature>
<evidence type="ECO:0000256" key="10">
    <source>
        <dbReference type="ARBA" id="ARBA00023204"/>
    </source>
</evidence>
<comment type="cofactor">
    <cofactor evidence="13">
        <name>Mg(2+)</name>
        <dbReference type="ChEBI" id="CHEBI:18420"/>
    </cofactor>
    <cofactor evidence="13">
        <name>Mn(2+)</name>
        <dbReference type="ChEBI" id="CHEBI:29035"/>
    </cofactor>
</comment>
<evidence type="ECO:0000256" key="11">
    <source>
        <dbReference type="ARBA" id="ARBA00034005"/>
    </source>
</evidence>
<evidence type="ECO:0000313" key="15">
    <source>
        <dbReference type="EMBL" id="QTL97476.1"/>
    </source>
</evidence>
<dbReference type="FunFam" id="1.10.287.610:FF:000002">
    <property type="entry name" value="DNA ligase"/>
    <property type="match status" value="1"/>
</dbReference>
<dbReference type="AlphaFoldDB" id="A0A8A7K6Y2"/>
<dbReference type="InterPro" id="IPR010994">
    <property type="entry name" value="RuvA_2-like"/>
</dbReference>
<comment type="function">
    <text evidence="13">DNA ligase that catalyzes the formation of phosphodiester linkages between 5'-phosphoryl and 3'-hydroxyl groups in double-stranded DNA using NAD as a coenzyme and as the energy source for the reaction. It is essential for DNA replication and repair of damaged DNA.</text>
</comment>
<dbReference type="InterPro" id="IPR013840">
    <property type="entry name" value="DNAligase_N"/>
</dbReference>
<feature type="binding site" evidence="13">
    <location>
        <position position="136"/>
    </location>
    <ligand>
        <name>NAD(+)</name>
        <dbReference type="ChEBI" id="CHEBI:57540"/>
    </ligand>
</feature>
<comment type="catalytic activity">
    <reaction evidence="11 13">
        <text>NAD(+) + (deoxyribonucleotide)n-3'-hydroxyl + 5'-phospho-(deoxyribonucleotide)m = (deoxyribonucleotide)n+m + AMP + beta-nicotinamide D-nucleotide.</text>
        <dbReference type="EC" id="6.5.1.2"/>
    </reaction>
</comment>
<keyword evidence="3 13" id="KW-0436">Ligase</keyword>
<evidence type="ECO:0000256" key="3">
    <source>
        <dbReference type="ARBA" id="ARBA00022598"/>
    </source>
</evidence>
<evidence type="ECO:0000256" key="13">
    <source>
        <dbReference type="HAMAP-Rule" id="MF_01588"/>
    </source>
</evidence>
<comment type="similarity">
    <text evidence="12 13">Belongs to the NAD-dependent DNA ligase family. LigA subfamily.</text>
</comment>
<dbReference type="Gene3D" id="1.10.287.610">
    <property type="entry name" value="Helix hairpin bin"/>
    <property type="match status" value="1"/>
</dbReference>
<feature type="binding site" evidence="13">
    <location>
        <position position="426"/>
    </location>
    <ligand>
        <name>Zn(2+)</name>
        <dbReference type="ChEBI" id="CHEBI:29105"/>
    </ligand>
</feature>
<dbReference type="InterPro" id="IPR013839">
    <property type="entry name" value="DNAligase_adenylation"/>
</dbReference>
<evidence type="ECO:0000256" key="8">
    <source>
        <dbReference type="ARBA" id="ARBA00022842"/>
    </source>
</evidence>
<feature type="binding site" evidence="13">
    <location>
        <position position="406"/>
    </location>
    <ligand>
        <name>Zn(2+)</name>
        <dbReference type="ChEBI" id="CHEBI:29105"/>
    </ligand>
</feature>
<organism evidence="15 16">
    <name type="scientific">Iocasia fonsfrigidae</name>
    <dbReference type="NCBI Taxonomy" id="2682810"/>
    <lineage>
        <taxon>Bacteria</taxon>
        <taxon>Bacillati</taxon>
        <taxon>Bacillota</taxon>
        <taxon>Clostridia</taxon>
        <taxon>Halanaerobiales</taxon>
        <taxon>Halanaerobiaceae</taxon>
        <taxon>Iocasia</taxon>
    </lineage>
</organism>
<dbReference type="Gene3D" id="6.20.10.30">
    <property type="match status" value="1"/>
</dbReference>
<evidence type="ECO:0000256" key="1">
    <source>
        <dbReference type="ARBA" id="ARBA00012722"/>
    </source>
</evidence>
<evidence type="ECO:0000256" key="7">
    <source>
        <dbReference type="ARBA" id="ARBA00022833"/>
    </source>
</evidence>
<dbReference type="GO" id="GO:0005829">
    <property type="term" value="C:cytosol"/>
    <property type="evidence" value="ECO:0007669"/>
    <property type="project" value="TreeGrafter"/>
</dbReference>
<sequence>MYEAIKIKMKKLREKVRHHEYKYYVLDSPEISDAEFDQLVRELQNFEEEYPELITPNSPTQRVGGELLDSFEKVEHTVPMLSLSNAFNDGELREFAYRVYKLVGTKDIEFVIEHKIDGLSVILTYEKGLLTVGATRGNGVIGGNVTENIKTIRSIPLSLPEELSAEIRGEVYISKSDFEYINNKRFDEGEEPFANPRNAAAGSIRQLDPRIAAERSLSMLAYDLVSIEGQEFDTHTDAMEFLKGMGFKVNWYHKCKNIDDVIELCNQWTEERDNLPYEIDGLVIKVNNLDLREQLGTTAKSPCWAIAFKFSFHQKTTVVKDIIISVGRTGELTPIAILGPVCLEGFTVSRATLHNEDEIKRKDVRIGDHVLVRKAGGVIPEVVKIIEEKRNGSEEVFKMPDRCPECGAMVLRQGEGPFIWCINNSCIAQRRDCILHFISRKAMNIKGVEYELIDQLIEGSIIEDYADLYLLTINDLINIGNLNYQLAINIINAIEKSKTRPLQNLVFALGIKQVGVGIARILATKFNSVEELSQAKLADLESIDGVHPTLANNIINFFSLPQNQRVIEKLKDAGVIMNNKLRRKNNEKSSKLENIFKYEIKEVKYKFIRVHIELLLDDNNYSIFYKEFKYYLLRNTLTEDGYNWITKLLEGKKIDDKKRNYLKNSLKRIFTNEDHLKGLIGEYILSFYYRNIEENYLWDYGPKGRSSAEPGIDYIVFTGAENNIKDIRFTVWETKTTESNVNNRASEIYSFFGKNGSFDENIDYEIKAIQELFKNKEKSNLKKVVAKLPYYVLNRDKNLRIGASIILKEDTTTLNTLKSFEKCFPELTKEQRIVKFIFFLLLNKVMKDLVRDIWKTL</sequence>
<dbReference type="Pfam" id="PF01653">
    <property type="entry name" value="DNA_ligase_aden"/>
    <property type="match status" value="1"/>
</dbReference>
<keyword evidence="8 13" id="KW-0460">Magnesium</keyword>
<dbReference type="InterPro" id="IPR004150">
    <property type="entry name" value="NAD_DNA_ligase_OB"/>
</dbReference>
<dbReference type="InterPro" id="IPR012340">
    <property type="entry name" value="NA-bd_OB-fold"/>
</dbReference>
<dbReference type="GO" id="GO:0046872">
    <property type="term" value="F:metal ion binding"/>
    <property type="evidence" value="ECO:0007669"/>
    <property type="project" value="UniProtKB-KW"/>
</dbReference>
<feature type="binding site" evidence="13">
    <location>
        <position position="113"/>
    </location>
    <ligand>
        <name>NAD(+)</name>
        <dbReference type="ChEBI" id="CHEBI:57540"/>
    </ligand>
</feature>
<dbReference type="SMART" id="SM00532">
    <property type="entry name" value="LIGANc"/>
    <property type="match status" value="1"/>
</dbReference>
<dbReference type="Gene3D" id="2.40.50.140">
    <property type="entry name" value="Nucleic acid-binding proteins"/>
    <property type="match status" value="1"/>
</dbReference>
<name>A0A8A7K6Y2_9FIRM</name>
<dbReference type="SUPFAM" id="SSF50249">
    <property type="entry name" value="Nucleic acid-binding proteins"/>
    <property type="match status" value="1"/>
</dbReference>
<dbReference type="Gene3D" id="3.30.470.30">
    <property type="entry name" value="DNA ligase/mRNA capping enzyme"/>
    <property type="match status" value="1"/>
</dbReference>
<dbReference type="PANTHER" id="PTHR23389:SF9">
    <property type="entry name" value="DNA LIGASE"/>
    <property type="match status" value="1"/>
</dbReference>
<dbReference type="InterPro" id="IPR001679">
    <property type="entry name" value="DNA_ligase"/>
</dbReference>
<accession>A0A8A7K6Y2</accession>
<evidence type="ECO:0000256" key="2">
    <source>
        <dbReference type="ARBA" id="ARBA00013308"/>
    </source>
</evidence>
<dbReference type="SUPFAM" id="SSF47781">
    <property type="entry name" value="RuvA domain 2-like"/>
    <property type="match status" value="1"/>
</dbReference>
<feature type="binding site" evidence="13">
    <location>
        <begin position="82"/>
        <end position="83"/>
    </location>
    <ligand>
        <name>NAD(+)</name>
        <dbReference type="ChEBI" id="CHEBI:57540"/>
    </ligand>
</feature>
<keyword evidence="6 13" id="KW-0227">DNA damage</keyword>
<dbReference type="EMBL" id="CP046640">
    <property type="protein sequence ID" value="QTL97476.1"/>
    <property type="molecule type" value="Genomic_DNA"/>
</dbReference>
<dbReference type="PANTHER" id="PTHR23389">
    <property type="entry name" value="CHROMOSOME TRANSMISSION FIDELITY FACTOR 18"/>
    <property type="match status" value="1"/>
</dbReference>
<keyword evidence="5 13" id="KW-0479">Metal-binding</keyword>